<accession>A0A562M6T5</accession>
<dbReference type="EMBL" id="VLKR01000041">
    <property type="protein sequence ID" value="TWI15580.1"/>
    <property type="molecule type" value="Genomic_DNA"/>
</dbReference>
<proteinExistence type="predicted"/>
<reference evidence="2 3" key="1">
    <citation type="journal article" date="2015" name="Stand. Genomic Sci.">
        <title>Genomic Encyclopedia of Bacterial and Archaeal Type Strains, Phase III: the genomes of soil and plant-associated and newly described type strains.</title>
        <authorList>
            <person name="Whitman W.B."/>
            <person name="Woyke T."/>
            <person name="Klenk H.P."/>
            <person name="Zhou Y."/>
            <person name="Lilburn T.G."/>
            <person name="Beck B.J."/>
            <person name="De Vos P."/>
            <person name="Vandamme P."/>
            <person name="Eisen J.A."/>
            <person name="Garrity G."/>
            <person name="Hugenholtz P."/>
            <person name="Kyrpides N.C."/>
        </authorList>
    </citation>
    <scope>NUCLEOTIDE SEQUENCE [LARGE SCALE GENOMIC DNA]</scope>
    <source>
        <strain evidence="2 3">CGMCC 1.6855</strain>
    </source>
</reference>
<dbReference type="OrthoDB" id="9786100at2"/>
<dbReference type="PANTHER" id="PTHR43404">
    <property type="entry name" value="LIPOPOLYSACCHARIDE CHOLINEPHOSPHOTRANSFERASE LICD"/>
    <property type="match status" value="1"/>
</dbReference>
<sequence>MEKYTVTPTLKYYKNGYKKSAKEGSDQLALGEDYQSRYGAKITDYEVNLFQVHHAIWKDFLENSTKDYYLIQEHGTAILKDLTEIKSVLLGQDLNFHVLFPFDLINSDTRLKMPIAFSRFGFYWGTSSYIISRKSIKELIEKCSEIRWPLAEQFLELGIDRKIKMIAVDTDWTMFSDRKAPSYLARKNSMIEYIRSYSAWEKDEINEVREILCYHSETAASVDVKIFLHAGTLLGSIRHSGKIMPWDDDIDLMVKKEDLIKLIPAIRQDGIYNVTEWTWSKTGKTYYKIWKEGGYKTEGYEYTFPFVDIWWTEEIGNKIHTNDGYVFEKQSYFPLQPIEFENAKFYHPAVATDILDTMYKGWRNEIKIFSWSHKFKKHSVKQISVPITTDKKGRFTNYK</sequence>
<dbReference type="Pfam" id="PF04991">
    <property type="entry name" value="LicD"/>
    <property type="match status" value="1"/>
</dbReference>
<dbReference type="InterPro" id="IPR007074">
    <property type="entry name" value="LicD/FKTN/FKRP_NTP_transf"/>
</dbReference>
<dbReference type="GO" id="GO:0009100">
    <property type="term" value="P:glycoprotein metabolic process"/>
    <property type="evidence" value="ECO:0007669"/>
    <property type="project" value="UniProtKB-ARBA"/>
</dbReference>
<dbReference type="PANTHER" id="PTHR43404:SF1">
    <property type="entry name" value="MNN4P"/>
    <property type="match status" value="1"/>
</dbReference>
<comment type="caution">
    <text evidence="2">The sequence shown here is derived from an EMBL/GenBank/DDBJ whole genome shotgun (WGS) entry which is preliminary data.</text>
</comment>
<dbReference type="Proteomes" id="UP000315908">
    <property type="component" value="Unassembled WGS sequence"/>
</dbReference>
<evidence type="ECO:0000313" key="3">
    <source>
        <dbReference type="Proteomes" id="UP000315908"/>
    </source>
</evidence>
<name>A0A562M6T5_9SPHI</name>
<dbReference type="InterPro" id="IPR052942">
    <property type="entry name" value="LPS_cholinephosphotransferase"/>
</dbReference>
<organism evidence="2 3">
    <name type="scientific">Sphingobacterium siyangense</name>
    <dbReference type="NCBI Taxonomy" id="459529"/>
    <lineage>
        <taxon>Bacteria</taxon>
        <taxon>Pseudomonadati</taxon>
        <taxon>Bacteroidota</taxon>
        <taxon>Sphingobacteriia</taxon>
        <taxon>Sphingobacteriales</taxon>
        <taxon>Sphingobacteriaceae</taxon>
        <taxon>Sphingobacterium</taxon>
    </lineage>
</organism>
<gene>
    <name evidence="2" type="ORF">IQ31_04982</name>
</gene>
<dbReference type="RefSeq" id="WP_145330699.1">
    <property type="nucleotide sequence ID" value="NZ_JBPFQT010000025.1"/>
</dbReference>
<evidence type="ECO:0000259" key="1">
    <source>
        <dbReference type="Pfam" id="PF04991"/>
    </source>
</evidence>
<protein>
    <submittedName>
        <fullName evidence="2">LicD family protein</fullName>
    </submittedName>
</protein>
<feature type="domain" description="LicD/FKTN/FKRP nucleotidyltransferase" evidence="1">
    <location>
        <begin position="223"/>
        <end position="290"/>
    </location>
</feature>
<dbReference type="AlphaFoldDB" id="A0A562M6T5"/>
<evidence type="ECO:0000313" key="2">
    <source>
        <dbReference type="EMBL" id="TWI15580.1"/>
    </source>
</evidence>